<dbReference type="SUPFAM" id="SSF52172">
    <property type="entry name" value="CheY-like"/>
    <property type="match status" value="2"/>
</dbReference>
<dbReference type="GO" id="GO:0000160">
    <property type="term" value="P:phosphorelay signal transduction system"/>
    <property type="evidence" value="ECO:0007669"/>
    <property type="project" value="InterPro"/>
</dbReference>
<comment type="caution">
    <text evidence="3">Lacks conserved residue(s) required for the propagation of feature annotation.</text>
</comment>
<accession>A0A926E403</accession>
<evidence type="ECO:0000259" key="4">
    <source>
        <dbReference type="PROSITE" id="PS50110"/>
    </source>
</evidence>
<dbReference type="Pfam" id="PF00990">
    <property type="entry name" value="GGDEF"/>
    <property type="match status" value="2"/>
</dbReference>
<feature type="domain" description="GGDEF" evidence="6">
    <location>
        <begin position="729"/>
        <end position="859"/>
    </location>
</feature>
<dbReference type="Pfam" id="PF00072">
    <property type="entry name" value="Response_reg"/>
    <property type="match status" value="2"/>
</dbReference>
<dbReference type="CDD" id="cd00156">
    <property type="entry name" value="REC"/>
    <property type="match status" value="1"/>
</dbReference>
<dbReference type="SMART" id="SM00448">
    <property type="entry name" value="REC"/>
    <property type="match status" value="2"/>
</dbReference>
<dbReference type="PROSITE" id="PS50110">
    <property type="entry name" value="RESPONSE_REGULATORY"/>
    <property type="match status" value="2"/>
</dbReference>
<evidence type="ECO:0000256" key="1">
    <source>
        <dbReference type="ARBA" id="ARBA00018672"/>
    </source>
</evidence>
<dbReference type="InterPro" id="IPR011006">
    <property type="entry name" value="CheY-like_superfamily"/>
</dbReference>
<reference evidence="7" key="1">
    <citation type="submission" date="2020-08" db="EMBL/GenBank/DDBJ databases">
        <title>Genome public.</title>
        <authorList>
            <person name="Liu C."/>
            <person name="Sun Q."/>
        </authorList>
    </citation>
    <scope>NUCLEOTIDE SEQUENCE</scope>
    <source>
        <strain evidence="7">NSJ-33</strain>
    </source>
</reference>
<evidence type="ECO:0000313" key="8">
    <source>
        <dbReference type="Proteomes" id="UP000610760"/>
    </source>
</evidence>
<feature type="domain" description="GGDEF" evidence="6">
    <location>
        <begin position="163"/>
        <end position="291"/>
    </location>
</feature>
<dbReference type="SUPFAM" id="SSF141868">
    <property type="entry name" value="EAL domain-like"/>
    <property type="match status" value="1"/>
</dbReference>
<dbReference type="SMART" id="SM00267">
    <property type="entry name" value="GGDEF"/>
    <property type="match status" value="2"/>
</dbReference>
<protein>
    <recommendedName>
        <fullName evidence="1">Stage 0 sporulation protein A homolog</fullName>
    </recommendedName>
</protein>
<dbReference type="Pfam" id="PF00563">
    <property type="entry name" value="EAL"/>
    <property type="match status" value="1"/>
</dbReference>
<comment type="function">
    <text evidence="2">May play the central regulatory role in sporulation. It may be an element of the effector pathway responsible for the activation of sporulation genes in response to nutritional stress. Spo0A may act in concert with spo0H (a sigma factor) to control the expression of some genes that are critical to the sporulation process.</text>
</comment>
<name>A0A926E403_9FIRM</name>
<organism evidence="7 8">
    <name type="scientific">Fumia xinanensis</name>
    <dbReference type="NCBI Taxonomy" id="2763659"/>
    <lineage>
        <taxon>Bacteria</taxon>
        <taxon>Bacillati</taxon>
        <taxon>Bacillota</taxon>
        <taxon>Clostridia</taxon>
        <taxon>Eubacteriales</taxon>
        <taxon>Oscillospiraceae</taxon>
        <taxon>Fumia</taxon>
    </lineage>
</organism>
<dbReference type="InterPro" id="IPR043128">
    <property type="entry name" value="Rev_trsase/Diguanyl_cyclase"/>
</dbReference>
<proteinExistence type="predicted"/>
<dbReference type="InterPro" id="IPR001789">
    <property type="entry name" value="Sig_transdc_resp-reg_receiver"/>
</dbReference>
<dbReference type="PANTHER" id="PTHR33121">
    <property type="entry name" value="CYCLIC DI-GMP PHOSPHODIESTERASE PDEF"/>
    <property type="match status" value="1"/>
</dbReference>
<dbReference type="GO" id="GO:0071111">
    <property type="term" value="F:cyclic-guanylate-specific phosphodiesterase activity"/>
    <property type="evidence" value="ECO:0007669"/>
    <property type="project" value="InterPro"/>
</dbReference>
<comment type="caution">
    <text evidence="7">The sequence shown here is derived from an EMBL/GenBank/DDBJ whole genome shotgun (WGS) entry which is preliminary data.</text>
</comment>
<feature type="domain" description="Response regulatory" evidence="4">
    <location>
        <begin position="6"/>
        <end position="123"/>
    </location>
</feature>
<gene>
    <name evidence="7" type="ORF">H8710_03455</name>
</gene>
<dbReference type="Gene3D" id="3.20.20.450">
    <property type="entry name" value="EAL domain"/>
    <property type="match status" value="1"/>
</dbReference>
<dbReference type="NCBIfam" id="TIGR00254">
    <property type="entry name" value="GGDEF"/>
    <property type="match status" value="2"/>
</dbReference>
<dbReference type="Gene3D" id="3.30.70.270">
    <property type="match status" value="2"/>
</dbReference>
<feature type="domain" description="EAL" evidence="5">
    <location>
        <begin position="299"/>
        <end position="553"/>
    </location>
</feature>
<evidence type="ECO:0000256" key="2">
    <source>
        <dbReference type="ARBA" id="ARBA00024867"/>
    </source>
</evidence>
<dbReference type="InterPro" id="IPR035919">
    <property type="entry name" value="EAL_sf"/>
</dbReference>
<sequence>MFSQKKILVVEDNMLNRNLLCQILASDYDVMEAENGQEALDILKQYGEGISLILLDIVMPVMDGYTFLSIVKADPAYSSIPVIVTTQNDAESDEVAALSHGATDFVAKPYKPQIILHRVAGIINLRETAAMINLIQYDRLTGLYSKEFFYQRVKEILLRNPNKQYDIICSDIENFKLINDVFGIPTGDRLLCGIADIYRQKLGDKGICGRMNSDQFACLLERREDYNNRMFIEASQQINEILDVRNIVLKWGVYSIENRTISVEQMCDRALLAARGIKGQYGKYFAEYDDALRDQLLRDQAITNSMESALAQNQFEIYLQPKYRIWDESLAGAEALVRWNHPEWGFQSPAQFIPLFEKNGFITKLDQYVWDKACAVLRDWDDRGLPSISVSVNVSRADIYNADLAQILMKTVQKYNLPPSRLHLEITESAYTENPKQIIDTVGHLRDLGFIIEMDDFGSGYSSLNMLNEMPIDVLKLDMKFIQNEMAKTNSQGILQFIINLARWMHLTVVAEGVETKDQLVRLREIGCDYVQGYYFAKPMPRNAFEVLFSEKRQLEQDLDEKTLQSLKEPPILLIADEDKNYRQEVKAAFGNQYRIQEEDTCEEALEYIKNHKNVAVFILSLTSAKMDGFSVLKTIQENKALWNIPVIVTALPDAELERQALDLGADDFICKPHFMQSLMKRIQHVVSAAVNQEKTRLLQDAAYKDHLTGVLNRRGMESALKTLGNSDLPLAVYAFDLDNLKICNDTSGHAKGDRVLARFGEILCSYTREKDILARIGGDEFIAIVKQIPSEKTAKKKGEEICAAAQVSGRENGTFISCSAGVAMMESCDCILDAMERADKALYHAKKTTKGSCCLWTSQIK</sequence>
<dbReference type="InterPro" id="IPR050706">
    <property type="entry name" value="Cyclic-di-GMP_PDE-like"/>
</dbReference>
<dbReference type="AlphaFoldDB" id="A0A926E403"/>
<feature type="modified residue" description="4-aspartylphosphate" evidence="3">
    <location>
        <position position="56"/>
    </location>
</feature>
<dbReference type="PROSITE" id="PS50883">
    <property type="entry name" value="EAL"/>
    <property type="match status" value="1"/>
</dbReference>
<dbReference type="PROSITE" id="PS50887">
    <property type="entry name" value="GGDEF"/>
    <property type="match status" value="2"/>
</dbReference>
<dbReference type="InterPro" id="IPR001633">
    <property type="entry name" value="EAL_dom"/>
</dbReference>
<dbReference type="InterPro" id="IPR000160">
    <property type="entry name" value="GGDEF_dom"/>
</dbReference>
<dbReference type="PANTHER" id="PTHR33121:SF70">
    <property type="entry name" value="SIGNALING PROTEIN YKOW"/>
    <property type="match status" value="1"/>
</dbReference>
<dbReference type="RefSeq" id="WP_249294009.1">
    <property type="nucleotide sequence ID" value="NZ_JACRSV010000001.1"/>
</dbReference>
<dbReference type="InterPro" id="IPR029787">
    <property type="entry name" value="Nucleotide_cyclase"/>
</dbReference>
<dbReference type="SMART" id="SM00052">
    <property type="entry name" value="EAL"/>
    <property type="match status" value="1"/>
</dbReference>
<dbReference type="EMBL" id="JACRSV010000001">
    <property type="protein sequence ID" value="MBC8559120.1"/>
    <property type="molecule type" value="Genomic_DNA"/>
</dbReference>
<keyword evidence="8" id="KW-1185">Reference proteome</keyword>
<dbReference type="SUPFAM" id="SSF55073">
    <property type="entry name" value="Nucleotide cyclase"/>
    <property type="match status" value="2"/>
</dbReference>
<dbReference type="Gene3D" id="3.40.50.2300">
    <property type="match status" value="2"/>
</dbReference>
<feature type="domain" description="Response regulatory" evidence="4">
    <location>
        <begin position="572"/>
        <end position="687"/>
    </location>
</feature>
<evidence type="ECO:0000259" key="5">
    <source>
        <dbReference type="PROSITE" id="PS50883"/>
    </source>
</evidence>
<dbReference type="Proteomes" id="UP000610760">
    <property type="component" value="Unassembled WGS sequence"/>
</dbReference>
<evidence type="ECO:0000259" key="6">
    <source>
        <dbReference type="PROSITE" id="PS50887"/>
    </source>
</evidence>
<dbReference type="CDD" id="cd01949">
    <property type="entry name" value="GGDEF"/>
    <property type="match status" value="1"/>
</dbReference>
<keyword evidence="3" id="KW-0597">Phosphoprotein</keyword>
<dbReference type="CDD" id="cd01948">
    <property type="entry name" value="EAL"/>
    <property type="match status" value="1"/>
</dbReference>
<evidence type="ECO:0000256" key="3">
    <source>
        <dbReference type="PROSITE-ProRule" id="PRU00169"/>
    </source>
</evidence>
<evidence type="ECO:0000313" key="7">
    <source>
        <dbReference type="EMBL" id="MBC8559120.1"/>
    </source>
</evidence>